<accession>A0A1E7F2Z7</accession>
<dbReference type="Proteomes" id="UP000095751">
    <property type="component" value="Unassembled WGS sequence"/>
</dbReference>
<evidence type="ECO:0000313" key="1">
    <source>
        <dbReference type="EMBL" id="OEU12568.1"/>
    </source>
</evidence>
<sequence length="197" mass="21462">MKNYPTSSSMFSLSSSPLFHTSGTITATTATPATAAVATFDSSPSTLNNASSLSMMSKKNYAIPSSSSMILPLSLSSPVFPTSKNTIAFSNCTAIATAIAIATETTATDDSDSDTATDDKWGIESESIRKKTYRLGALEEVFIEQEEQYLGDYYNDEAIAHAYYSVSNECQLHAERIAIQDRKDIEEYIYEGLYETI</sequence>
<keyword evidence="2" id="KW-1185">Reference proteome</keyword>
<name>A0A1E7F2Z7_9STRA</name>
<evidence type="ECO:0000313" key="2">
    <source>
        <dbReference type="Proteomes" id="UP000095751"/>
    </source>
</evidence>
<dbReference type="KEGG" id="fcy:FRACYDRAFT_243819"/>
<dbReference type="AlphaFoldDB" id="A0A1E7F2Z7"/>
<dbReference type="EMBL" id="KV784364">
    <property type="protein sequence ID" value="OEU12568.1"/>
    <property type="molecule type" value="Genomic_DNA"/>
</dbReference>
<dbReference type="InParanoid" id="A0A1E7F2Z7"/>
<protein>
    <submittedName>
        <fullName evidence="1">Uncharacterized protein</fullName>
    </submittedName>
</protein>
<gene>
    <name evidence="1" type="ORF">FRACYDRAFT_243819</name>
</gene>
<reference evidence="1 2" key="1">
    <citation type="submission" date="2016-09" db="EMBL/GenBank/DDBJ databases">
        <title>Extensive genetic diversity and differential bi-allelic expression allows diatom success in the polar Southern Ocean.</title>
        <authorList>
            <consortium name="DOE Joint Genome Institute"/>
            <person name="Mock T."/>
            <person name="Otillar R.P."/>
            <person name="Strauss J."/>
            <person name="Dupont C."/>
            <person name="Frickenhaus S."/>
            <person name="Maumus F."/>
            <person name="Mcmullan M."/>
            <person name="Sanges R."/>
            <person name="Schmutz J."/>
            <person name="Toseland A."/>
            <person name="Valas R."/>
            <person name="Veluchamy A."/>
            <person name="Ward B.J."/>
            <person name="Allen A."/>
            <person name="Barry K."/>
            <person name="Falciatore A."/>
            <person name="Ferrante M."/>
            <person name="Fortunato A.E."/>
            <person name="Gloeckner G."/>
            <person name="Gruber A."/>
            <person name="Hipkin R."/>
            <person name="Janech M."/>
            <person name="Kroth P."/>
            <person name="Leese F."/>
            <person name="Lindquist E."/>
            <person name="Lyon B.R."/>
            <person name="Martin J."/>
            <person name="Mayer C."/>
            <person name="Parker M."/>
            <person name="Quesneville H."/>
            <person name="Raymond J."/>
            <person name="Uhlig C."/>
            <person name="Valentin K.U."/>
            <person name="Worden A.Z."/>
            <person name="Armbrust E.V."/>
            <person name="Bowler C."/>
            <person name="Green B."/>
            <person name="Moulton V."/>
            <person name="Van Oosterhout C."/>
            <person name="Grigoriev I."/>
        </authorList>
    </citation>
    <scope>NUCLEOTIDE SEQUENCE [LARGE SCALE GENOMIC DNA]</scope>
    <source>
        <strain evidence="1 2">CCMP1102</strain>
    </source>
</reference>
<proteinExistence type="predicted"/>
<dbReference type="OrthoDB" id="55620at2759"/>
<organism evidence="1 2">
    <name type="scientific">Fragilariopsis cylindrus CCMP1102</name>
    <dbReference type="NCBI Taxonomy" id="635003"/>
    <lineage>
        <taxon>Eukaryota</taxon>
        <taxon>Sar</taxon>
        <taxon>Stramenopiles</taxon>
        <taxon>Ochrophyta</taxon>
        <taxon>Bacillariophyta</taxon>
        <taxon>Bacillariophyceae</taxon>
        <taxon>Bacillariophycidae</taxon>
        <taxon>Bacillariales</taxon>
        <taxon>Bacillariaceae</taxon>
        <taxon>Fragilariopsis</taxon>
    </lineage>
</organism>